<evidence type="ECO:0000256" key="6">
    <source>
        <dbReference type="ARBA" id="ARBA00022801"/>
    </source>
</evidence>
<dbReference type="Pfam" id="PF01900">
    <property type="entry name" value="RNase_P_Rpp14"/>
    <property type="match status" value="1"/>
</dbReference>
<proteinExistence type="inferred from homology"/>
<dbReference type="PIRSF" id="PIRSF023803">
    <property type="entry name" value="Ribonuclease_P_prd"/>
    <property type="match status" value="1"/>
</dbReference>
<comment type="function">
    <text evidence="9">Component of ribonuclease P, a protein complex that generates mature tRNA molecules by cleaving their 5'-ends. Also a component of RNase MRP, which cleaves pre-rRNA sequences.</text>
</comment>
<dbReference type="FunFam" id="3.30.70.3250:FF:000004">
    <property type="entry name" value="Ribonuclease P/MRP protein subunit POP5"/>
    <property type="match status" value="1"/>
</dbReference>
<evidence type="ECO:0000256" key="4">
    <source>
        <dbReference type="ARBA" id="ARBA00012179"/>
    </source>
</evidence>
<evidence type="ECO:0000256" key="8">
    <source>
        <dbReference type="ARBA" id="ARBA00044198"/>
    </source>
</evidence>
<dbReference type="SUPFAM" id="SSF160350">
    <property type="entry name" value="Rnp2-like"/>
    <property type="match status" value="1"/>
</dbReference>
<gene>
    <name evidence="11" type="primary">pop5</name>
    <name evidence="11" type="ORF">SOMG_04980</name>
</gene>
<dbReference type="GO" id="GO:0033204">
    <property type="term" value="F:ribonuclease P RNA binding"/>
    <property type="evidence" value="ECO:0007669"/>
    <property type="project" value="InterPro"/>
</dbReference>
<dbReference type="EMBL" id="CP115613">
    <property type="protein sequence ID" value="WBW74706.1"/>
    <property type="molecule type" value="Genomic_DNA"/>
</dbReference>
<dbReference type="InterPro" id="IPR002759">
    <property type="entry name" value="Pop5/Rpp14/Rnp2-like"/>
</dbReference>
<dbReference type="KEGG" id="som:SOMG_04980"/>
<comment type="subcellular location">
    <subcellularLocation>
        <location evidence="2">Nucleus</location>
    </subcellularLocation>
</comment>
<comment type="catalytic activity">
    <reaction evidence="1 10">
        <text>Endonucleolytic cleavage of RNA, removing 5'-extranucleotides from tRNA precursor.</text>
        <dbReference type="EC" id="3.1.26.5"/>
    </reaction>
</comment>
<keyword evidence="12" id="KW-1185">Reference proteome</keyword>
<reference evidence="11 12" key="1">
    <citation type="journal article" date="2023" name="G3 (Bethesda)">
        <title>A high-quality reference genome for the fission yeast Schizosaccharomyces osmophilus.</title>
        <authorList>
            <person name="Jia G.S."/>
            <person name="Zhang W.C."/>
            <person name="Liang Y."/>
            <person name="Liu X.H."/>
            <person name="Rhind N."/>
            <person name="Pidoux A."/>
            <person name="Brysch-Herzberg M."/>
            <person name="Du L.L."/>
        </authorList>
    </citation>
    <scope>NUCLEOTIDE SEQUENCE [LARGE SCALE GENOMIC DNA]</scope>
    <source>
        <strain evidence="11 12">CBS 15793</strain>
    </source>
</reference>
<organism evidence="11 12">
    <name type="scientific">Schizosaccharomyces osmophilus</name>
    <dbReference type="NCBI Taxonomy" id="2545709"/>
    <lineage>
        <taxon>Eukaryota</taxon>
        <taxon>Fungi</taxon>
        <taxon>Dikarya</taxon>
        <taxon>Ascomycota</taxon>
        <taxon>Taphrinomycotina</taxon>
        <taxon>Schizosaccharomycetes</taxon>
        <taxon>Schizosaccharomycetales</taxon>
        <taxon>Schizosaccharomycetaceae</taxon>
        <taxon>Schizosaccharomyces</taxon>
    </lineage>
</organism>
<dbReference type="PANTHER" id="PTHR15441:SF2">
    <property type="entry name" value="RIBONUCLEASE P_MRP PROTEIN SUBUNIT POP5"/>
    <property type="match status" value="1"/>
</dbReference>
<dbReference type="Gene3D" id="3.30.70.3250">
    <property type="entry name" value="Ribonuclease P, Pop5 subunit"/>
    <property type="match status" value="1"/>
</dbReference>
<evidence type="ECO:0000313" key="12">
    <source>
        <dbReference type="Proteomes" id="UP001212411"/>
    </source>
</evidence>
<dbReference type="RefSeq" id="XP_056038949.1">
    <property type="nucleotide sequence ID" value="XM_056183755.1"/>
</dbReference>
<evidence type="ECO:0000313" key="11">
    <source>
        <dbReference type="EMBL" id="WBW74706.1"/>
    </source>
</evidence>
<evidence type="ECO:0000256" key="5">
    <source>
        <dbReference type="ARBA" id="ARBA00022694"/>
    </source>
</evidence>
<evidence type="ECO:0000256" key="7">
    <source>
        <dbReference type="ARBA" id="ARBA00023242"/>
    </source>
</evidence>
<dbReference type="GO" id="GO:0000172">
    <property type="term" value="C:ribonuclease MRP complex"/>
    <property type="evidence" value="ECO:0007669"/>
    <property type="project" value="TreeGrafter"/>
</dbReference>
<evidence type="ECO:0000256" key="9">
    <source>
        <dbReference type="ARBA" id="ARBA00055200"/>
    </source>
</evidence>
<keyword evidence="7" id="KW-0539">Nucleus</keyword>
<dbReference type="GeneID" id="80878444"/>
<name>A0AAE9WGQ3_9SCHI</name>
<dbReference type="EC" id="3.1.26.5" evidence="4 10"/>
<accession>A0AAE9WGQ3</accession>
<dbReference type="HAMAP" id="MF_00755">
    <property type="entry name" value="RNase_P_2"/>
    <property type="match status" value="1"/>
</dbReference>
<keyword evidence="5 10" id="KW-0819">tRNA processing</keyword>
<protein>
    <recommendedName>
        <fullName evidence="8 10">Ribonuclease P/MRP protein subunit POP5</fullName>
        <ecNumber evidence="4 10">3.1.26.5</ecNumber>
    </recommendedName>
</protein>
<evidence type="ECO:0000256" key="3">
    <source>
        <dbReference type="ARBA" id="ARBA00010800"/>
    </source>
</evidence>
<evidence type="ECO:0000256" key="10">
    <source>
        <dbReference type="PIRNR" id="PIRNR023803"/>
    </source>
</evidence>
<dbReference type="GO" id="GO:0000460">
    <property type="term" value="P:maturation of 5.8S rRNA"/>
    <property type="evidence" value="ECO:0007669"/>
    <property type="project" value="UniProtKB-ARBA"/>
</dbReference>
<dbReference type="GO" id="GO:0030681">
    <property type="term" value="C:multimeric ribonuclease P complex"/>
    <property type="evidence" value="ECO:0007669"/>
    <property type="project" value="TreeGrafter"/>
</dbReference>
<dbReference type="InterPro" id="IPR038085">
    <property type="entry name" value="Rnp2-like_sf"/>
</dbReference>
<comment type="similarity">
    <text evidence="3 10">Belongs to the eukaryotic/archaeal RNase P protein component 2 family.</text>
</comment>
<dbReference type="GO" id="GO:0001682">
    <property type="term" value="P:tRNA 5'-leader removal"/>
    <property type="evidence" value="ECO:0007669"/>
    <property type="project" value="InterPro"/>
</dbReference>
<keyword evidence="6" id="KW-0378">Hydrolase</keyword>
<dbReference type="PANTHER" id="PTHR15441">
    <property type="entry name" value="RIBONUCLEASE P PROTEIN SUBUNIT P14"/>
    <property type="match status" value="1"/>
</dbReference>
<sequence length="140" mass="15589">MVRFKSRYLLFEVLYPQDKQFHEFSTIPSDNAITSSGLSKLLRNTIAENFGDVGIGKVASSLSVKYFSPSTSTGILRVSRQHFRLAWAALCFLRELNGKPVVIRVVRVSGTIKKAELAAIDRNATEVRQLSSLNDVVQTV</sequence>
<evidence type="ECO:0000256" key="2">
    <source>
        <dbReference type="ARBA" id="ARBA00004123"/>
    </source>
</evidence>
<dbReference type="Proteomes" id="UP001212411">
    <property type="component" value="Chromosome 3"/>
</dbReference>
<dbReference type="InterPro" id="IPR016819">
    <property type="entry name" value="RNase_P/MRP_POP5"/>
</dbReference>
<dbReference type="GO" id="GO:0005730">
    <property type="term" value="C:nucleolus"/>
    <property type="evidence" value="ECO:0007669"/>
    <property type="project" value="TreeGrafter"/>
</dbReference>
<dbReference type="GO" id="GO:0004526">
    <property type="term" value="F:ribonuclease P activity"/>
    <property type="evidence" value="ECO:0007669"/>
    <property type="project" value="UniProtKB-EC"/>
</dbReference>
<evidence type="ECO:0000256" key="1">
    <source>
        <dbReference type="ARBA" id="ARBA00000928"/>
    </source>
</evidence>
<dbReference type="AlphaFoldDB" id="A0AAE9WGQ3"/>